<dbReference type="InterPro" id="IPR036020">
    <property type="entry name" value="WW_dom_sf"/>
</dbReference>
<reference evidence="3" key="1">
    <citation type="submission" date="2023-10" db="EMBL/GenBank/DDBJ databases">
        <authorList>
            <person name="Chen Y."/>
            <person name="Shah S."/>
            <person name="Dougan E. K."/>
            <person name="Thang M."/>
            <person name="Chan C."/>
        </authorList>
    </citation>
    <scope>NUCLEOTIDE SEQUENCE [LARGE SCALE GENOMIC DNA]</scope>
</reference>
<feature type="compositionally biased region" description="Low complexity" evidence="1">
    <location>
        <begin position="260"/>
        <end position="269"/>
    </location>
</feature>
<dbReference type="Proteomes" id="UP001189429">
    <property type="component" value="Unassembled WGS sequence"/>
</dbReference>
<gene>
    <name evidence="3" type="ORF">PCOR1329_LOCUS9555</name>
</gene>
<evidence type="ECO:0000256" key="1">
    <source>
        <dbReference type="SAM" id="MobiDB-lite"/>
    </source>
</evidence>
<dbReference type="SMART" id="SM00456">
    <property type="entry name" value="WW"/>
    <property type="match status" value="2"/>
</dbReference>
<protein>
    <recommendedName>
        <fullName evidence="2">WW domain-containing protein</fullName>
    </recommendedName>
</protein>
<feature type="region of interest" description="Disordered" evidence="1">
    <location>
        <begin position="255"/>
        <end position="274"/>
    </location>
</feature>
<proteinExistence type="predicted"/>
<dbReference type="SUPFAM" id="SSF51045">
    <property type="entry name" value="WW domain"/>
    <property type="match status" value="2"/>
</dbReference>
<feature type="compositionally biased region" description="Basic and acidic residues" evidence="1">
    <location>
        <begin position="285"/>
        <end position="296"/>
    </location>
</feature>
<feature type="region of interest" description="Disordered" evidence="1">
    <location>
        <begin position="72"/>
        <end position="93"/>
    </location>
</feature>
<feature type="compositionally biased region" description="Low complexity" evidence="1">
    <location>
        <begin position="12"/>
        <end position="23"/>
    </location>
</feature>
<feature type="region of interest" description="Disordered" evidence="1">
    <location>
        <begin position="576"/>
        <end position="616"/>
    </location>
</feature>
<comment type="caution">
    <text evidence="3">The sequence shown here is derived from an EMBL/GenBank/DDBJ whole genome shotgun (WGS) entry which is preliminary data.</text>
</comment>
<organism evidence="3 4">
    <name type="scientific">Prorocentrum cordatum</name>
    <dbReference type="NCBI Taxonomy" id="2364126"/>
    <lineage>
        <taxon>Eukaryota</taxon>
        <taxon>Sar</taxon>
        <taxon>Alveolata</taxon>
        <taxon>Dinophyceae</taxon>
        <taxon>Prorocentrales</taxon>
        <taxon>Prorocentraceae</taxon>
        <taxon>Prorocentrum</taxon>
    </lineage>
</organism>
<evidence type="ECO:0000313" key="4">
    <source>
        <dbReference type="Proteomes" id="UP001189429"/>
    </source>
</evidence>
<feature type="region of interest" description="Disordered" evidence="1">
    <location>
        <begin position="1"/>
        <end position="33"/>
    </location>
</feature>
<accession>A0ABN9QE47</accession>
<feature type="region of interest" description="Disordered" evidence="1">
    <location>
        <begin position="113"/>
        <end position="158"/>
    </location>
</feature>
<feature type="compositionally biased region" description="Polar residues" evidence="1">
    <location>
        <begin position="594"/>
        <end position="616"/>
    </location>
</feature>
<name>A0ABN9QE47_9DINO</name>
<dbReference type="PROSITE" id="PS50020">
    <property type="entry name" value="WW_DOMAIN_2"/>
    <property type="match status" value="2"/>
</dbReference>
<feature type="compositionally biased region" description="Pro residues" evidence="1">
    <location>
        <begin position="1"/>
        <end position="11"/>
    </location>
</feature>
<feature type="region of interest" description="Disordered" evidence="1">
    <location>
        <begin position="285"/>
        <end position="408"/>
    </location>
</feature>
<keyword evidence="4" id="KW-1185">Reference proteome</keyword>
<feature type="domain" description="WW" evidence="2">
    <location>
        <begin position="516"/>
        <end position="543"/>
    </location>
</feature>
<feature type="compositionally biased region" description="Low complexity" evidence="1">
    <location>
        <begin position="299"/>
        <end position="312"/>
    </location>
</feature>
<evidence type="ECO:0000259" key="2">
    <source>
        <dbReference type="PROSITE" id="PS50020"/>
    </source>
</evidence>
<feature type="region of interest" description="Disordered" evidence="1">
    <location>
        <begin position="190"/>
        <end position="242"/>
    </location>
</feature>
<dbReference type="Gene3D" id="2.20.70.10">
    <property type="match status" value="2"/>
</dbReference>
<dbReference type="CDD" id="cd00201">
    <property type="entry name" value="WW"/>
    <property type="match status" value="2"/>
</dbReference>
<sequence>MLAPPGGPPIGAPFGSAAEAAPPLAHPAPQPSSVVRLRQKLAESASLLQEADDPLWQEASLHLRRAQLRPLPGSLAAGGMPPPPHSNPLMPLYSGRPRALANYAASRSVPDLRFRSGPAAAPSSMRRSESPLLAAGQQVLHSEPASSRPSQERERAVLEDPEFGHLERALQSQMAHLESQLHRIRAHRDGNGEGATVRAGSEPAQSRGPLPHQAAGARERSMTPGTDRQVTVVIKQDDKSSVMEGFQSIIDALQRKEDSAAAPSTAASAQLPESVGSLLAKEVREAVHKAMEEHAVKARQQAPPQRPQGRSPPEAPRPPRPGAGAGQPVRPPPVSRASPSSVSPTPRSQRAPWPQERLTSGRRPGTGGSRATTTASQQASSRGRPPRPEAASDQDKNAKRQSAKDWNPSERMAYLESLGIADKRAERGLLRFLESALAAAPIPVPWTMFVDQAGHSFFYNEGSGESTWRHPLEQILKDLAATCRQALRLHAGKRNEWLQTLVNAWTEEAAKEYAKWYTAKDSNGREYYCQVETNETMWEHPVNVILPAYYVKIEFAKKLLDHSYVDSLLAVPPMAPSQPAVRGPHDVAFAETKASGSSQRGDSKYSTSSSQRAMAA</sequence>
<evidence type="ECO:0000313" key="3">
    <source>
        <dbReference type="EMBL" id="CAK0801827.1"/>
    </source>
</evidence>
<dbReference type="EMBL" id="CAUYUJ010002669">
    <property type="protein sequence ID" value="CAK0801827.1"/>
    <property type="molecule type" value="Genomic_DNA"/>
</dbReference>
<feature type="domain" description="WW" evidence="2">
    <location>
        <begin position="440"/>
        <end position="473"/>
    </location>
</feature>
<feature type="compositionally biased region" description="Low complexity" evidence="1">
    <location>
        <begin position="335"/>
        <end position="348"/>
    </location>
</feature>
<dbReference type="InterPro" id="IPR001202">
    <property type="entry name" value="WW_dom"/>
</dbReference>